<keyword evidence="4" id="KW-0548">Nucleotidyltransferase</keyword>
<dbReference type="PANTHER" id="PTHR43584">
    <property type="entry name" value="NUCLEOTIDYL TRANSFERASE"/>
    <property type="match status" value="1"/>
</dbReference>
<dbReference type="PANTHER" id="PTHR43584:SF3">
    <property type="entry name" value="BIFUNCTIONAL PROTEIN GLMU"/>
    <property type="match status" value="1"/>
</dbReference>
<gene>
    <name evidence="10" type="ORF">A2482_01405</name>
</gene>
<evidence type="ECO:0000256" key="6">
    <source>
        <dbReference type="ARBA" id="ARBA00048247"/>
    </source>
</evidence>
<comment type="similarity">
    <text evidence="1">In the C-terminal section; belongs to the transferase hexapeptide repeat family.</text>
</comment>
<keyword evidence="3" id="KW-0808">Transferase</keyword>
<comment type="function">
    <text evidence="8">Catalyzes the last two sequential reactions in the de novo biosynthetic pathway for UDP-N-acetylglucosamine (UDP-GlcNAc). The C-terminal domain catalyzes the transfer of acetyl group from acetyl coenzyme A to glucosamine-1-phosphate (GlcN-1-P) to produce N-acetylglucosamine-1-phosphate (GlcNAc-1-P), which is converted into UDP-GlcNAc by the transfer of uridine 5-monophosphate (from uridine 5-triphosphate), a reaction catalyzed by the N-terminal domain.</text>
</comment>
<dbReference type="InterPro" id="IPR029044">
    <property type="entry name" value="Nucleotide-diphossugar_trans"/>
</dbReference>
<keyword evidence="5" id="KW-0012">Acyltransferase</keyword>
<evidence type="ECO:0000256" key="5">
    <source>
        <dbReference type="ARBA" id="ARBA00023315"/>
    </source>
</evidence>
<organism evidence="10 11">
    <name type="scientific">Candidatus Falkowbacteria bacterium RIFOXYC2_FULL_48_21</name>
    <dbReference type="NCBI Taxonomy" id="1798005"/>
    <lineage>
        <taxon>Bacteria</taxon>
        <taxon>Candidatus Falkowiibacteriota</taxon>
    </lineage>
</organism>
<dbReference type="EMBL" id="MFGM01000071">
    <property type="protein sequence ID" value="OGF34554.1"/>
    <property type="molecule type" value="Genomic_DNA"/>
</dbReference>
<dbReference type="GO" id="GO:0003977">
    <property type="term" value="F:UDP-N-acetylglucosamine diphosphorylase activity"/>
    <property type="evidence" value="ECO:0007669"/>
    <property type="project" value="UniProtKB-EC"/>
</dbReference>
<dbReference type="CDD" id="cd02540">
    <property type="entry name" value="GT2_GlmU_N_bac"/>
    <property type="match status" value="1"/>
</dbReference>
<evidence type="ECO:0000256" key="2">
    <source>
        <dbReference type="ARBA" id="ARBA00007947"/>
    </source>
</evidence>
<dbReference type="GO" id="GO:0019134">
    <property type="term" value="F:glucosamine-1-phosphate N-acetyltransferase activity"/>
    <property type="evidence" value="ECO:0007669"/>
    <property type="project" value="UniProtKB-EC"/>
</dbReference>
<evidence type="ECO:0000256" key="4">
    <source>
        <dbReference type="ARBA" id="ARBA00022695"/>
    </source>
</evidence>
<evidence type="ECO:0000313" key="11">
    <source>
        <dbReference type="Proteomes" id="UP000178656"/>
    </source>
</evidence>
<accession>A0A1F5T6F0</accession>
<dbReference type="AlphaFoldDB" id="A0A1F5T6F0"/>
<proteinExistence type="inferred from homology"/>
<dbReference type="Proteomes" id="UP000178656">
    <property type="component" value="Unassembled WGS sequence"/>
</dbReference>
<feature type="domain" description="MobA-like NTP transferase" evidence="9">
    <location>
        <begin position="5"/>
        <end position="129"/>
    </location>
</feature>
<comment type="catalytic activity">
    <reaction evidence="7">
        <text>N-acetyl-alpha-D-glucosamine 1-phosphate + UTP + H(+) = UDP-N-acetyl-alpha-D-glucosamine + diphosphate</text>
        <dbReference type="Rhea" id="RHEA:13509"/>
        <dbReference type="ChEBI" id="CHEBI:15378"/>
        <dbReference type="ChEBI" id="CHEBI:33019"/>
        <dbReference type="ChEBI" id="CHEBI:46398"/>
        <dbReference type="ChEBI" id="CHEBI:57705"/>
        <dbReference type="ChEBI" id="CHEBI:57776"/>
        <dbReference type="EC" id="2.7.7.23"/>
    </reaction>
</comment>
<evidence type="ECO:0000256" key="7">
    <source>
        <dbReference type="ARBA" id="ARBA00048493"/>
    </source>
</evidence>
<evidence type="ECO:0000256" key="1">
    <source>
        <dbReference type="ARBA" id="ARBA00007707"/>
    </source>
</evidence>
<name>A0A1F5T6F0_9BACT</name>
<evidence type="ECO:0000256" key="8">
    <source>
        <dbReference type="ARBA" id="ARBA00049628"/>
    </source>
</evidence>
<dbReference type="Pfam" id="PF12804">
    <property type="entry name" value="NTP_transf_3"/>
    <property type="match status" value="1"/>
</dbReference>
<comment type="caution">
    <text evidence="10">The sequence shown here is derived from an EMBL/GenBank/DDBJ whole genome shotgun (WGS) entry which is preliminary data.</text>
</comment>
<dbReference type="SUPFAM" id="SSF53448">
    <property type="entry name" value="Nucleotide-diphospho-sugar transferases"/>
    <property type="match status" value="1"/>
</dbReference>
<dbReference type="Gene3D" id="3.90.550.10">
    <property type="entry name" value="Spore Coat Polysaccharide Biosynthesis Protein SpsA, Chain A"/>
    <property type="match status" value="1"/>
</dbReference>
<protein>
    <recommendedName>
        <fullName evidence="9">MobA-like NTP transferase domain-containing protein</fullName>
    </recommendedName>
</protein>
<dbReference type="InterPro" id="IPR050065">
    <property type="entry name" value="GlmU-like"/>
</dbReference>
<comment type="catalytic activity">
    <reaction evidence="6">
        <text>alpha-D-glucosamine 1-phosphate + acetyl-CoA = N-acetyl-alpha-D-glucosamine 1-phosphate + CoA + H(+)</text>
        <dbReference type="Rhea" id="RHEA:13725"/>
        <dbReference type="ChEBI" id="CHEBI:15378"/>
        <dbReference type="ChEBI" id="CHEBI:57287"/>
        <dbReference type="ChEBI" id="CHEBI:57288"/>
        <dbReference type="ChEBI" id="CHEBI:57776"/>
        <dbReference type="ChEBI" id="CHEBI:58516"/>
        <dbReference type="EC" id="2.3.1.157"/>
    </reaction>
</comment>
<dbReference type="InterPro" id="IPR025877">
    <property type="entry name" value="MobA-like_NTP_Trfase"/>
</dbReference>
<evidence type="ECO:0000256" key="3">
    <source>
        <dbReference type="ARBA" id="ARBA00022679"/>
    </source>
</evidence>
<reference evidence="10 11" key="1">
    <citation type="journal article" date="2016" name="Nat. Commun.">
        <title>Thousands of microbial genomes shed light on interconnected biogeochemical processes in an aquifer system.</title>
        <authorList>
            <person name="Anantharaman K."/>
            <person name="Brown C.T."/>
            <person name="Hug L.A."/>
            <person name="Sharon I."/>
            <person name="Castelle C.J."/>
            <person name="Probst A.J."/>
            <person name="Thomas B.C."/>
            <person name="Singh A."/>
            <person name="Wilkins M.J."/>
            <person name="Karaoz U."/>
            <person name="Brodie E.L."/>
            <person name="Williams K.H."/>
            <person name="Hubbard S.S."/>
            <person name="Banfield J.F."/>
        </authorList>
    </citation>
    <scope>NUCLEOTIDE SEQUENCE [LARGE SCALE GENOMIC DNA]</scope>
</reference>
<comment type="similarity">
    <text evidence="2">In the N-terminal section; belongs to the N-acetylglucosamine-1-phosphate uridyltransferase family.</text>
</comment>
<evidence type="ECO:0000259" key="9">
    <source>
        <dbReference type="Pfam" id="PF12804"/>
    </source>
</evidence>
<sequence>MNKQVIILAAGKGTRMNIDMPKVLAPILGRPMIEHVLDATAKVLANQKPVVVVGFQGEKVQSQIGNRANVVWQTEQLGTGHAVAAARQALANHRGAIMVLYGDHPLVNYKTIENLFRLHEESGAVLSMMTTAVDDFIDWRQGFFGFGRILRNGGGGICGIKELKDCTDEEKQIRELNPGYYCFDSEWLWNNIDELKNDNAQKEYYLTDLVKRAFEQNKNICETKIHPIECLGINTKEQLELVEGLVQRRVE</sequence>
<evidence type="ECO:0000313" key="10">
    <source>
        <dbReference type="EMBL" id="OGF34554.1"/>
    </source>
</evidence>